<sequence length="184" mass="20560">MLSTVELQAEMPVHPQMFSKRMARLEMNIRNIARMGLSRNVFALSDTAEKAYNRALQRSAKIVQGLEAMYASLPKEALECPLAAGRPDYSLPAVLQLAVYTEGPEQFNQNIVKAVSRAAALDEKMARVVEFSWRDPALRSQLCKINDEHVHLLADSLCFAQTIEVINMSNVPSVHSLPLAPIRR</sequence>
<comment type="caution">
    <text evidence="1">The sequence shown here is derived from an EMBL/GenBank/DDBJ whole genome shotgun (WGS) entry which is preliminary data.</text>
</comment>
<feature type="non-terminal residue" evidence="1">
    <location>
        <position position="184"/>
    </location>
</feature>
<proteinExistence type="predicted"/>
<reference evidence="1" key="1">
    <citation type="submission" date="2023-06" db="EMBL/GenBank/DDBJ databases">
        <authorList>
            <person name="Delattre M."/>
        </authorList>
    </citation>
    <scope>NUCLEOTIDE SEQUENCE</scope>
    <source>
        <strain evidence="1">AF72</strain>
    </source>
</reference>
<dbReference type="Proteomes" id="UP001177023">
    <property type="component" value="Unassembled WGS sequence"/>
</dbReference>
<protein>
    <submittedName>
        <fullName evidence="1">Uncharacterized protein</fullName>
    </submittedName>
</protein>
<keyword evidence="2" id="KW-1185">Reference proteome</keyword>
<accession>A0AA36CRP5</accession>
<dbReference type="AlphaFoldDB" id="A0AA36CRP5"/>
<organism evidence="1 2">
    <name type="scientific">Mesorhabditis spiculigera</name>
    <dbReference type="NCBI Taxonomy" id="96644"/>
    <lineage>
        <taxon>Eukaryota</taxon>
        <taxon>Metazoa</taxon>
        <taxon>Ecdysozoa</taxon>
        <taxon>Nematoda</taxon>
        <taxon>Chromadorea</taxon>
        <taxon>Rhabditida</taxon>
        <taxon>Rhabditina</taxon>
        <taxon>Rhabditomorpha</taxon>
        <taxon>Rhabditoidea</taxon>
        <taxon>Rhabditidae</taxon>
        <taxon>Mesorhabditinae</taxon>
        <taxon>Mesorhabditis</taxon>
    </lineage>
</organism>
<evidence type="ECO:0000313" key="1">
    <source>
        <dbReference type="EMBL" id="CAJ0573244.1"/>
    </source>
</evidence>
<gene>
    <name evidence="1" type="ORF">MSPICULIGERA_LOCUS11609</name>
</gene>
<evidence type="ECO:0000313" key="2">
    <source>
        <dbReference type="Proteomes" id="UP001177023"/>
    </source>
</evidence>
<dbReference type="EMBL" id="CATQJA010002617">
    <property type="protein sequence ID" value="CAJ0573244.1"/>
    <property type="molecule type" value="Genomic_DNA"/>
</dbReference>
<name>A0AA36CRP5_9BILA</name>